<dbReference type="RefSeq" id="WP_185269949.1">
    <property type="nucleotide sequence ID" value="NZ_CP055155.1"/>
</dbReference>
<dbReference type="KEGG" id="aswu:HUW51_01095"/>
<proteinExistence type="predicted"/>
<organism evidence="1 2">
    <name type="scientific">Adhaeribacter swui</name>
    <dbReference type="NCBI Taxonomy" id="2086471"/>
    <lineage>
        <taxon>Bacteria</taxon>
        <taxon>Pseudomonadati</taxon>
        <taxon>Bacteroidota</taxon>
        <taxon>Cytophagia</taxon>
        <taxon>Cytophagales</taxon>
        <taxon>Hymenobacteraceae</taxon>
        <taxon>Adhaeribacter</taxon>
    </lineage>
</organism>
<keyword evidence="1" id="KW-0614">Plasmid</keyword>
<keyword evidence="2" id="KW-1185">Reference proteome</keyword>
<dbReference type="Proteomes" id="UP000515237">
    <property type="component" value="Plasmid unnamed2"/>
</dbReference>
<evidence type="ECO:0000313" key="1">
    <source>
        <dbReference type="EMBL" id="QNF31383.1"/>
    </source>
</evidence>
<evidence type="ECO:0000313" key="2">
    <source>
        <dbReference type="Proteomes" id="UP000515237"/>
    </source>
</evidence>
<dbReference type="EMBL" id="CP055155">
    <property type="protein sequence ID" value="QNF31383.1"/>
    <property type="molecule type" value="Genomic_DNA"/>
</dbReference>
<accession>A0A7G7G2J9</accession>
<protein>
    <submittedName>
        <fullName evidence="1">Uncharacterized protein</fullName>
    </submittedName>
</protein>
<sequence length="140" mass="16472">MPEQITPYIEQFYDDTEIWPIIHQASYLEQQFQDPAVQQNTVCVVLPFVRRHPGYSLHQLDLDLFIKHHDVTDLGELELYRVRDFIRQKVDLGPLMHGVHQITGVDITEVLERIKKQIQFLQRPENHDLPVAPAQLIHAF</sequence>
<name>A0A7G7G2J9_9BACT</name>
<geneLocation type="plasmid" evidence="1 2">
    <name>unnamed2</name>
</geneLocation>
<reference evidence="1 2" key="1">
    <citation type="journal article" date="2018" name="Int. J. Syst. Evol. Microbiol.">
        <title>Adhaeribacter swui sp. nov., isolated from wet mud.</title>
        <authorList>
            <person name="Kim D.U."/>
            <person name="Kim K.W."/>
            <person name="Kang M.S."/>
            <person name="Kim J.Y."/>
            <person name="Jang J.H."/>
            <person name="Kim M.K."/>
        </authorList>
    </citation>
    <scope>NUCLEOTIDE SEQUENCE [LARGE SCALE GENOMIC DNA]</scope>
    <source>
        <strain evidence="1 2">KCTC 52873</strain>
        <plasmid evidence="1">unnamed2</plasmid>
    </source>
</reference>
<gene>
    <name evidence="1" type="ORF">HUW51_01095</name>
</gene>
<dbReference type="AlphaFoldDB" id="A0A7G7G2J9"/>